<protein>
    <submittedName>
        <fullName evidence="6">Oligopeptide ABC transporter, periplasmic oligopeptide-binding protein OppA</fullName>
    </submittedName>
</protein>
<evidence type="ECO:0000256" key="4">
    <source>
        <dbReference type="ARBA" id="ARBA00022729"/>
    </source>
</evidence>
<evidence type="ECO:0000256" key="3">
    <source>
        <dbReference type="ARBA" id="ARBA00022448"/>
    </source>
</evidence>
<feature type="domain" description="Solute-binding protein family 5" evidence="5">
    <location>
        <begin position="78"/>
        <end position="444"/>
    </location>
</feature>
<dbReference type="InterPro" id="IPR030678">
    <property type="entry name" value="Peptide/Ni-bd"/>
</dbReference>
<sequence length="527" mass="60864">MFERRSSRPLLLFFCFLFICLVSYLSVLGVKKGENRSVRIGIKNATITLNPFGYLSLSSMIISKHLYESLVELDSKNTIVPKACERFEFDPERKTYTFYLRKASWSDGTPVTAYDFERSWKYSLEGDKTHLNHHMRHYMTSIQGAKDFPFKGIWEEVGVRVLNEHTIEVTLERDAPSFLSYLALPLFCPRHPSWKDEFGPTNGPFFLEKWTFDHSVTLKKNPFYWDATSVSLDTLEFQLVHTKLGLLLLEKKEIHFCELPENLPFVETELLLANRLHVLNQTYRTRVICINATHPLLANTKIRKALNLSLDRETLVRVVARYGQPAYTMIPPYISSIEQHLVQPIKEDPNLAKQFLDEGLKELGLSRTDFSEICLYFPTTLPREVPEAIQQRWHKVLGIFIPAQAKDATSSLEQLAKGQPGLYAITWCPDYADVLNFLEIFAGDGLFNLQWNSSSFDDLIKKAKSASTTREKELFLSKAEQILLHEASVIPLYRPPALFAVDRSLRNFQISPIHTMDFSRCYWDPEQ</sequence>
<organism evidence="6 7">
    <name type="scientific">Candidatus Similichlamydia laticola</name>
    <dbReference type="NCBI Taxonomy" id="2170265"/>
    <lineage>
        <taxon>Bacteria</taxon>
        <taxon>Pseudomonadati</taxon>
        <taxon>Chlamydiota</taxon>
        <taxon>Chlamydiia</taxon>
        <taxon>Parachlamydiales</taxon>
        <taxon>Candidatus Parilichlamydiaceae</taxon>
        <taxon>Candidatus Similichlamydia</taxon>
    </lineage>
</organism>
<evidence type="ECO:0000256" key="2">
    <source>
        <dbReference type="ARBA" id="ARBA00005695"/>
    </source>
</evidence>
<dbReference type="Proteomes" id="UP000253816">
    <property type="component" value="Unassembled WGS sequence"/>
</dbReference>
<dbReference type="AlphaFoldDB" id="A0A369KIW4"/>
<dbReference type="Pfam" id="PF00496">
    <property type="entry name" value="SBP_bac_5"/>
    <property type="match status" value="1"/>
</dbReference>
<comment type="similarity">
    <text evidence="2">Belongs to the bacterial solute-binding protein 5 family.</text>
</comment>
<dbReference type="RefSeq" id="WP_114544086.1">
    <property type="nucleotide sequence ID" value="NZ_QQBG01000008.1"/>
</dbReference>
<evidence type="ECO:0000259" key="5">
    <source>
        <dbReference type="Pfam" id="PF00496"/>
    </source>
</evidence>
<dbReference type="GO" id="GO:0015833">
    <property type="term" value="P:peptide transport"/>
    <property type="evidence" value="ECO:0007669"/>
    <property type="project" value="TreeGrafter"/>
</dbReference>
<dbReference type="Gene3D" id="3.40.190.10">
    <property type="entry name" value="Periplasmic binding protein-like II"/>
    <property type="match status" value="1"/>
</dbReference>
<dbReference type="InterPro" id="IPR039424">
    <property type="entry name" value="SBP_5"/>
</dbReference>
<dbReference type="OrthoDB" id="17118at2"/>
<keyword evidence="4" id="KW-0732">Signal</keyword>
<gene>
    <name evidence="6" type="ORF">HAT2_00103</name>
</gene>
<dbReference type="PIRSF" id="PIRSF002741">
    <property type="entry name" value="MppA"/>
    <property type="match status" value="1"/>
</dbReference>
<dbReference type="InterPro" id="IPR000914">
    <property type="entry name" value="SBP_5_dom"/>
</dbReference>
<dbReference type="GO" id="GO:0043190">
    <property type="term" value="C:ATP-binding cassette (ABC) transporter complex"/>
    <property type="evidence" value="ECO:0007669"/>
    <property type="project" value="InterPro"/>
</dbReference>
<dbReference type="SUPFAM" id="SSF53850">
    <property type="entry name" value="Periplasmic binding protein-like II"/>
    <property type="match status" value="1"/>
</dbReference>
<proteinExistence type="inferred from homology"/>
<dbReference type="GO" id="GO:1904680">
    <property type="term" value="F:peptide transmembrane transporter activity"/>
    <property type="evidence" value="ECO:0007669"/>
    <property type="project" value="TreeGrafter"/>
</dbReference>
<dbReference type="GO" id="GO:0030288">
    <property type="term" value="C:outer membrane-bounded periplasmic space"/>
    <property type="evidence" value="ECO:0007669"/>
    <property type="project" value="UniProtKB-ARBA"/>
</dbReference>
<evidence type="ECO:0000313" key="6">
    <source>
        <dbReference type="EMBL" id="RDB31723.1"/>
    </source>
</evidence>
<dbReference type="PANTHER" id="PTHR30290:SF10">
    <property type="entry name" value="PERIPLASMIC OLIGOPEPTIDE-BINDING PROTEIN-RELATED"/>
    <property type="match status" value="1"/>
</dbReference>
<dbReference type="Gene3D" id="3.10.105.10">
    <property type="entry name" value="Dipeptide-binding Protein, Domain 3"/>
    <property type="match status" value="1"/>
</dbReference>
<dbReference type="CDD" id="cd08504">
    <property type="entry name" value="PBP2_OppA"/>
    <property type="match status" value="1"/>
</dbReference>
<name>A0A369KIW4_9BACT</name>
<dbReference type="EMBL" id="QQBG01000008">
    <property type="protein sequence ID" value="RDB31723.1"/>
    <property type="molecule type" value="Genomic_DNA"/>
</dbReference>
<reference evidence="6 7" key="1">
    <citation type="submission" date="2018-07" db="EMBL/GenBank/DDBJ databases">
        <title>Comparative genomics of the Candidatus Parilichlamydiaceae reveals evidence of convergent evolution and genome reduction in the phylum Chlamydiae.</title>
        <authorList>
            <person name="Taylor-Brown A."/>
            <person name="Polkinghorne A."/>
        </authorList>
    </citation>
    <scope>NUCLEOTIDE SEQUENCE [LARGE SCALE GENOMIC DNA]</scope>
    <source>
        <strain evidence="6 7">Hat2</strain>
    </source>
</reference>
<evidence type="ECO:0000313" key="7">
    <source>
        <dbReference type="Proteomes" id="UP000253816"/>
    </source>
</evidence>
<accession>A0A369KIW4</accession>
<comment type="subcellular location">
    <subcellularLocation>
        <location evidence="1">Cell envelope</location>
    </subcellularLocation>
</comment>
<evidence type="ECO:0000256" key="1">
    <source>
        <dbReference type="ARBA" id="ARBA00004196"/>
    </source>
</evidence>
<comment type="caution">
    <text evidence="6">The sequence shown here is derived from an EMBL/GenBank/DDBJ whole genome shotgun (WGS) entry which is preliminary data.</text>
</comment>
<keyword evidence="3" id="KW-0813">Transport</keyword>
<dbReference type="PANTHER" id="PTHR30290">
    <property type="entry name" value="PERIPLASMIC BINDING COMPONENT OF ABC TRANSPORTER"/>
    <property type="match status" value="1"/>
</dbReference>
<dbReference type="Gene3D" id="3.90.76.10">
    <property type="entry name" value="Dipeptide-binding Protein, Domain 1"/>
    <property type="match status" value="1"/>
</dbReference>
<keyword evidence="7" id="KW-1185">Reference proteome</keyword>